<evidence type="ECO:0000259" key="3">
    <source>
        <dbReference type="Pfam" id="PF13458"/>
    </source>
</evidence>
<accession>A0ABY5DMP8</accession>
<organism evidence="4 5">
    <name type="scientific">Paraconexibacter antarcticus</name>
    <dbReference type="NCBI Taxonomy" id="2949664"/>
    <lineage>
        <taxon>Bacteria</taxon>
        <taxon>Bacillati</taxon>
        <taxon>Actinomycetota</taxon>
        <taxon>Thermoleophilia</taxon>
        <taxon>Solirubrobacterales</taxon>
        <taxon>Paraconexibacteraceae</taxon>
        <taxon>Paraconexibacter</taxon>
    </lineage>
</organism>
<sequence>MATQLAVAAAVLIGVSGCSKNSGSGESGPVGTALTIYSSLPLQGPHATDAQAIINGEKLALVKAGGRVGGFTVRYVSLDDSTAASSGWDVRQAAKNARTAVQDRTAIAFLGDFDAGATAITLPTLNEASILQITPATTLVGLTREQGADKGEPDKYYPTGTRTFGRVIQPDDVQAAAQLELQRAHGCQTTYVLHDMEAYGKSLTDLLALMGPQQGQKIDDGNGIDIDAKDFGDQAKKVAKAGADCLFFGGTSPAVAARLFTDVRAVVPTLQFFVPNLLATPEFAAALAPEIAAATHVTSPTLPARLYPPAGRRFLRAYRKEFGPAAEGYAMYGYEAMNAALESIRLAGPKGNDKRTVAKAFFTISNRHSILGTYSIDKNGDTTLRSYAAYGVNNGRLAFERVLHVPAT</sequence>
<evidence type="ECO:0000313" key="4">
    <source>
        <dbReference type="EMBL" id="UTI62443.1"/>
    </source>
</evidence>
<protein>
    <submittedName>
        <fullName evidence="4">Branched-chain amino acid ABC transporter substrate-binding protein</fullName>
    </submittedName>
</protein>
<reference evidence="4 5" key="1">
    <citation type="submission" date="2022-06" db="EMBL/GenBank/DDBJ databases">
        <title>Paraconexibacter antarcticus.</title>
        <authorList>
            <person name="Kim C.S."/>
        </authorList>
    </citation>
    <scope>NUCLEOTIDE SEQUENCE [LARGE SCALE GENOMIC DNA]</scope>
    <source>
        <strain evidence="4 5">02-257</strain>
    </source>
</reference>
<dbReference type="PANTHER" id="PTHR47151:SF2">
    <property type="entry name" value="AMINO ACID BINDING PROTEIN"/>
    <property type="match status" value="1"/>
</dbReference>
<proteinExistence type="inferred from homology"/>
<dbReference type="SUPFAM" id="SSF53822">
    <property type="entry name" value="Periplasmic binding protein-like I"/>
    <property type="match status" value="1"/>
</dbReference>
<evidence type="ECO:0000256" key="2">
    <source>
        <dbReference type="ARBA" id="ARBA00022729"/>
    </source>
</evidence>
<dbReference type="Proteomes" id="UP001056035">
    <property type="component" value="Chromosome"/>
</dbReference>
<evidence type="ECO:0000256" key="1">
    <source>
        <dbReference type="ARBA" id="ARBA00010062"/>
    </source>
</evidence>
<dbReference type="EMBL" id="CP098502">
    <property type="protein sequence ID" value="UTI62443.1"/>
    <property type="molecule type" value="Genomic_DNA"/>
</dbReference>
<gene>
    <name evidence="4" type="ORF">NBH00_13840</name>
</gene>
<evidence type="ECO:0000313" key="5">
    <source>
        <dbReference type="Proteomes" id="UP001056035"/>
    </source>
</evidence>
<comment type="similarity">
    <text evidence="1">Belongs to the leucine-binding protein family.</text>
</comment>
<dbReference type="RefSeq" id="WP_254569181.1">
    <property type="nucleotide sequence ID" value="NZ_CP098502.1"/>
</dbReference>
<keyword evidence="2" id="KW-0732">Signal</keyword>
<dbReference type="Gene3D" id="3.40.50.2300">
    <property type="match status" value="2"/>
</dbReference>
<dbReference type="PANTHER" id="PTHR47151">
    <property type="entry name" value="LEU/ILE/VAL-BINDING ABC TRANSPORTER SUBUNIT"/>
    <property type="match status" value="1"/>
</dbReference>
<name>A0ABY5DMP8_9ACTN</name>
<dbReference type="CDD" id="cd06342">
    <property type="entry name" value="PBP1_ABC_LIVBP-like"/>
    <property type="match status" value="1"/>
</dbReference>
<keyword evidence="5" id="KW-1185">Reference proteome</keyword>
<feature type="domain" description="Leucine-binding protein" evidence="3">
    <location>
        <begin position="40"/>
        <end position="394"/>
    </location>
</feature>
<dbReference type="InterPro" id="IPR028081">
    <property type="entry name" value="Leu-bd"/>
</dbReference>
<dbReference type="InterPro" id="IPR028082">
    <property type="entry name" value="Peripla_BP_I"/>
</dbReference>
<dbReference type="Pfam" id="PF13458">
    <property type="entry name" value="Peripla_BP_6"/>
    <property type="match status" value="1"/>
</dbReference>